<dbReference type="OrthoDB" id="581516at2"/>
<organism evidence="3 4">
    <name type="scientific">Cesiribacter andamanensis AMV16</name>
    <dbReference type="NCBI Taxonomy" id="1279009"/>
    <lineage>
        <taxon>Bacteria</taxon>
        <taxon>Pseudomonadati</taxon>
        <taxon>Bacteroidota</taxon>
        <taxon>Cytophagia</taxon>
        <taxon>Cytophagales</taxon>
        <taxon>Cesiribacteraceae</taxon>
        <taxon>Cesiribacter</taxon>
    </lineage>
</organism>
<feature type="region of interest" description="Disordered" evidence="1">
    <location>
        <begin position="210"/>
        <end position="257"/>
    </location>
</feature>
<dbReference type="PATRIC" id="fig|1279009.4.peg.1344"/>
<feature type="domain" description="DUF2382" evidence="2">
    <location>
        <begin position="125"/>
        <end position="234"/>
    </location>
</feature>
<dbReference type="Proteomes" id="UP000011910">
    <property type="component" value="Unassembled WGS sequence"/>
</dbReference>
<dbReference type="InterPro" id="IPR052967">
    <property type="entry name" value="Stress_Response_Assoc"/>
</dbReference>
<proteinExistence type="predicted"/>
<dbReference type="EMBL" id="AODQ01000023">
    <property type="protein sequence ID" value="EMR03563.1"/>
    <property type="molecule type" value="Genomic_DNA"/>
</dbReference>
<name>M7N4G5_9BACT</name>
<dbReference type="eggNOG" id="COG3861">
    <property type="taxonomic scope" value="Bacteria"/>
</dbReference>
<dbReference type="Pfam" id="PF09557">
    <property type="entry name" value="DUF2382"/>
    <property type="match status" value="1"/>
</dbReference>
<evidence type="ECO:0000313" key="4">
    <source>
        <dbReference type="Proteomes" id="UP000011910"/>
    </source>
</evidence>
<gene>
    <name evidence="3" type="ORF">ADICEAN_01330</name>
</gene>
<comment type="caution">
    <text evidence="3">The sequence shown here is derived from an EMBL/GenBank/DDBJ whole genome shotgun (WGS) entry which is preliminary data.</text>
</comment>
<accession>M7N4G5</accession>
<evidence type="ECO:0000256" key="1">
    <source>
        <dbReference type="SAM" id="MobiDB-lite"/>
    </source>
</evidence>
<dbReference type="AlphaFoldDB" id="M7N4G5"/>
<dbReference type="RefSeq" id="WP_009194730.1">
    <property type="nucleotide sequence ID" value="NZ_AODQ01000023.1"/>
</dbReference>
<dbReference type="PANTHER" id="PTHR38463:SF1">
    <property type="entry name" value="STRESS RESPONSE PROTEIN YSNF"/>
    <property type="match status" value="1"/>
</dbReference>
<protein>
    <recommendedName>
        <fullName evidence="2">DUF2382 domain-containing protein</fullName>
    </recommendedName>
</protein>
<reference evidence="3 4" key="1">
    <citation type="journal article" date="2013" name="Genome Announc.">
        <title>Draft Genome Sequence of Cesiribacter andamanensis Strain AMV16T, Isolated from a Soil Sample from a Mud Volcano in the Andaman Islands, India.</title>
        <authorList>
            <person name="Shivaji S."/>
            <person name="Ara S."/>
            <person name="Begum Z."/>
            <person name="Srinivas T.N."/>
            <person name="Singh A."/>
            <person name="Kumar Pinnaka A."/>
        </authorList>
    </citation>
    <scope>NUCLEOTIDE SEQUENCE [LARGE SCALE GENOMIC DNA]</scope>
    <source>
        <strain evidence="3 4">AMV16</strain>
    </source>
</reference>
<dbReference type="STRING" id="1279009.ADICEAN_01330"/>
<sequence>MRHSVVALFDKPDQAQDAVQALLNQGIKREHIDVHARRASADKDDDHSSIGNFFRNLFGSSDDATNHTEVARRNSVVTVHAQDKREAQQAAAILDQFGALDANEHAARYRSGNQAGSQGTDKTIPIIEENVEVGKKEVTTGGVRLRSRIIEKPIEETLRLREEHVHVDRRPVDRPASQRDFDSFKEGSSKVVEHAEVPLVNKESRVVEEVRVGKESSTHKETIHETARKTDVDVDKIKSDKHIDSKRDLDRDRGRDL</sequence>
<evidence type="ECO:0000313" key="3">
    <source>
        <dbReference type="EMBL" id="EMR03563.1"/>
    </source>
</evidence>
<dbReference type="PANTHER" id="PTHR38463">
    <property type="entry name" value="STRESS RESPONSE PROTEIN YSNF"/>
    <property type="match status" value="1"/>
</dbReference>
<keyword evidence="4" id="KW-1185">Reference proteome</keyword>
<dbReference type="InterPro" id="IPR019060">
    <property type="entry name" value="DUF2382"/>
</dbReference>
<evidence type="ECO:0000259" key="2">
    <source>
        <dbReference type="Pfam" id="PF09557"/>
    </source>
</evidence>